<proteinExistence type="predicted"/>
<keyword evidence="6" id="KW-1185">Reference proteome</keyword>
<dbReference type="GO" id="GO:0070206">
    <property type="term" value="P:protein trimerization"/>
    <property type="evidence" value="ECO:0007669"/>
    <property type="project" value="InterPro"/>
</dbReference>
<evidence type="ECO:0000256" key="3">
    <source>
        <dbReference type="SAM" id="SignalP"/>
    </source>
</evidence>
<evidence type="ECO:0000313" key="5">
    <source>
        <dbReference type="EMBL" id="ESK51771.1"/>
    </source>
</evidence>
<keyword evidence="1" id="KW-0175">Coiled coil</keyword>
<dbReference type="EMBL" id="AYEU01000005">
    <property type="protein sequence ID" value="ESK51771.1"/>
    <property type="molecule type" value="Genomic_DNA"/>
</dbReference>
<protein>
    <recommendedName>
        <fullName evidence="4">YbgF trimerisation domain-containing protein</fullName>
    </recommendedName>
</protein>
<dbReference type="Pfam" id="PF16331">
    <property type="entry name" value="TolA_bind_tri"/>
    <property type="match status" value="1"/>
</dbReference>
<feature type="coiled-coil region" evidence="1">
    <location>
        <begin position="54"/>
        <end position="106"/>
    </location>
</feature>
<feature type="signal peptide" evidence="3">
    <location>
        <begin position="1"/>
        <end position="21"/>
    </location>
</feature>
<feature type="region of interest" description="Disordered" evidence="2">
    <location>
        <begin position="29"/>
        <end position="51"/>
    </location>
</feature>
<dbReference type="AlphaFoldDB" id="V2UT53"/>
<dbReference type="Proteomes" id="UP000018418">
    <property type="component" value="Unassembled WGS sequence"/>
</dbReference>
<evidence type="ECO:0000256" key="1">
    <source>
        <dbReference type="SAM" id="Coils"/>
    </source>
</evidence>
<dbReference type="HOGENOM" id="CLU_968491_0_0_6"/>
<accession>V2UT53</accession>
<evidence type="ECO:0000313" key="6">
    <source>
        <dbReference type="Proteomes" id="UP000018418"/>
    </source>
</evidence>
<reference evidence="5 6" key="1">
    <citation type="submission" date="2013-10" db="EMBL/GenBank/DDBJ databases">
        <title>The Genome Sequence of Acinetobacter brisouii CIP 110357.</title>
        <authorList>
            <consortium name="The Broad Institute Genomics Platform"/>
            <consortium name="The Broad Institute Genome Sequencing Center for Infectious Disease"/>
            <person name="Cerqueira G."/>
            <person name="Feldgarden M."/>
            <person name="Courvalin P."/>
            <person name="Grillot-Courvalin C."/>
            <person name="Clermont D."/>
            <person name="Rocha E."/>
            <person name="Yoon E.-J."/>
            <person name="Nemec A."/>
            <person name="Young S.K."/>
            <person name="Zeng Q."/>
            <person name="Gargeya S."/>
            <person name="Fitzgerald M."/>
            <person name="Abouelleil A."/>
            <person name="Alvarado L."/>
            <person name="Berlin A.M."/>
            <person name="Chapman S.B."/>
            <person name="Gainer-Dewar J."/>
            <person name="Goldberg J."/>
            <person name="Gnerre S."/>
            <person name="Griggs A."/>
            <person name="Gujja S."/>
            <person name="Hansen M."/>
            <person name="Howarth C."/>
            <person name="Imamovic A."/>
            <person name="Ireland A."/>
            <person name="Larimer J."/>
            <person name="McCowan C."/>
            <person name="Murphy C."/>
            <person name="Pearson M."/>
            <person name="Poon T.W."/>
            <person name="Priest M."/>
            <person name="Roberts A."/>
            <person name="Saif S."/>
            <person name="Shea T."/>
            <person name="Sykes S."/>
            <person name="Wortman J."/>
            <person name="Nusbaum C."/>
            <person name="Birren B."/>
        </authorList>
    </citation>
    <scope>NUCLEOTIDE SEQUENCE [LARGE SCALE GENOMIC DNA]</scope>
    <source>
        <strain evidence="5 6">CIP 110357</strain>
    </source>
</reference>
<gene>
    <name evidence="5" type="ORF">P255_01200</name>
</gene>
<keyword evidence="3" id="KW-0732">Signal</keyword>
<evidence type="ECO:0000256" key="2">
    <source>
        <dbReference type="SAM" id="MobiDB-lite"/>
    </source>
</evidence>
<dbReference type="PATRIC" id="fig|1341683.3.peg.1189"/>
<dbReference type="Gene3D" id="1.25.40.10">
    <property type="entry name" value="Tetratricopeptide repeat domain"/>
    <property type="match status" value="1"/>
</dbReference>
<sequence>MKLKKLALGLLACTTTYAVLAAPIENVSLSQNNSGSSNNTTTNSPSSNIPTNVNWELMQRVDQLENQVRSLRGVIEEQQHTIDQQRQDLDNHYNDLDQRLQLLQQKVDGDDGSAASDTASSDDASSKSGTATNTTPPPAPANDTTSSSTGAPPAKKPLNEKDAYTLALDAYKQGGAKQAIKPMQDFIKKYPNSIYIGNAHFWLAEFYLAIEPANYAEAKKNYEVVNKQYPQSAKAPRALYQLYSIAKNVDHNSVSANLYRQQLLKQYPKSVEAGYLKKP</sequence>
<dbReference type="Pfam" id="PF13174">
    <property type="entry name" value="TPR_6"/>
    <property type="match status" value="2"/>
</dbReference>
<comment type="caution">
    <text evidence="5">The sequence shown here is derived from an EMBL/GenBank/DDBJ whole genome shotgun (WGS) entry which is preliminary data.</text>
</comment>
<feature type="domain" description="YbgF trimerisation" evidence="4">
    <location>
        <begin position="52"/>
        <end position="105"/>
    </location>
</feature>
<dbReference type="SUPFAM" id="SSF48452">
    <property type="entry name" value="TPR-like"/>
    <property type="match status" value="1"/>
</dbReference>
<dbReference type="RefSeq" id="WP_004901506.1">
    <property type="nucleotide sequence ID" value="NZ_BBTI01000009.1"/>
</dbReference>
<feature type="compositionally biased region" description="Low complexity" evidence="2">
    <location>
        <begin position="112"/>
        <end position="134"/>
    </location>
</feature>
<name>V2UT53_9GAMM</name>
<feature type="region of interest" description="Disordered" evidence="2">
    <location>
        <begin position="108"/>
        <end position="158"/>
    </location>
</feature>
<dbReference type="Gene3D" id="1.20.5.110">
    <property type="match status" value="1"/>
</dbReference>
<dbReference type="STRING" id="396323.VH98_13630"/>
<dbReference type="InterPro" id="IPR032519">
    <property type="entry name" value="YbgF_tri"/>
</dbReference>
<dbReference type="OrthoDB" id="9768142at2"/>
<dbReference type="InterPro" id="IPR019734">
    <property type="entry name" value="TPR_rpt"/>
</dbReference>
<feature type="chain" id="PRO_5004712368" description="YbgF trimerisation domain-containing protein" evidence="3">
    <location>
        <begin position="22"/>
        <end position="279"/>
    </location>
</feature>
<organism evidence="5 6">
    <name type="scientific">Acinetobacter brisouii CIP 110357</name>
    <dbReference type="NCBI Taxonomy" id="1341683"/>
    <lineage>
        <taxon>Bacteria</taxon>
        <taxon>Pseudomonadati</taxon>
        <taxon>Pseudomonadota</taxon>
        <taxon>Gammaproteobacteria</taxon>
        <taxon>Moraxellales</taxon>
        <taxon>Moraxellaceae</taxon>
        <taxon>Acinetobacter</taxon>
    </lineage>
</organism>
<dbReference type="InterPro" id="IPR011990">
    <property type="entry name" value="TPR-like_helical_dom_sf"/>
</dbReference>
<evidence type="ECO:0000259" key="4">
    <source>
        <dbReference type="Pfam" id="PF16331"/>
    </source>
</evidence>